<dbReference type="InterPro" id="IPR001647">
    <property type="entry name" value="HTH_TetR"/>
</dbReference>
<dbReference type="InterPro" id="IPR050109">
    <property type="entry name" value="HTH-type_TetR-like_transc_reg"/>
</dbReference>
<dbReference type="Proteomes" id="UP000533306">
    <property type="component" value="Unassembled WGS sequence"/>
</dbReference>
<dbReference type="InterPro" id="IPR023772">
    <property type="entry name" value="DNA-bd_HTH_TetR-type_CS"/>
</dbReference>
<sequence length="201" mass="22411">MKPEMPRARRQRRVLPAEVRTGHLIAAAAELFLSKGLDATTVDDIVARAGVAKGTFYHYFTTKADVLLALRARFSQDFNSRAQAAIDACAPDDHHARFRAWLRGAVSAYVANFRLHDVVFHDFTHDRRRSQEKDMVIDQLAALLDAGQKAGAWNLPDTRAAAFILFDGMHGVVDDAIASARLDPEPLCEILEDMLGRMLIR</sequence>
<evidence type="ECO:0000256" key="3">
    <source>
        <dbReference type="PROSITE-ProRule" id="PRU00335"/>
    </source>
</evidence>
<evidence type="ECO:0000259" key="4">
    <source>
        <dbReference type="PROSITE" id="PS50977"/>
    </source>
</evidence>
<keyword evidence="2 3" id="KW-0238">DNA-binding</keyword>
<dbReference type="SUPFAM" id="SSF48498">
    <property type="entry name" value="Tetracyclin repressor-like, C-terminal domain"/>
    <property type="match status" value="1"/>
</dbReference>
<evidence type="ECO:0000256" key="1">
    <source>
        <dbReference type="ARBA" id="ARBA00023054"/>
    </source>
</evidence>
<organism evidence="5 6">
    <name type="scientific">Aquamicrobium lusatiense</name>
    <dbReference type="NCBI Taxonomy" id="89772"/>
    <lineage>
        <taxon>Bacteria</taxon>
        <taxon>Pseudomonadati</taxon>
        <taxon>Pseudomonadota</taxon>
        <taxon>Alphaproteobacteria</taxon>
        <taxon>Hyphomicrobiales</taxon>
        <taxon>Phyllobacteriaceae</taxon>
        <taxon>Aquamicrobium</taxon>
    </lineage>
</organism>
<feature type="domain" description="HTH tetR-type" evidence="4">
    <location>
        <begin position="18"/>
        <end position="78"/>
    </location>
</feature>
<dbReference type="PANTHER" id="PTHR30055:SF183">
    <property type="entry name" value="NUCLEOID OCCLUSION FACTOR SLMA"/>
    <property type="match status" value="1"/>
</dbReference>
<dbReference type="PANTHER" id="PTHR30055">
    <property type="entry name" value="HTH-TYPE TRANSCRIPTIONAL REGULATOR RUTR"/>
    <property type="match status" value="1"/>
</dbReference>
<dbReference type="InterPro" id="IPR036271">
    <property type="entry name" value="Tet_transcr_reg_TetR-rel_C_sf"/>
</dbReference>
<dbReference type="AlphaFoldDB" id="A0A7W9VWR6"/>
<dbReference type="PROSITE" id="PS01081">
    <property type="entry name" value="HTH_TETR_1"/>
    <property type="match status" value="1"/>
</dbReference>
<dbReference type="PRINTS" id="PR00455">
    <property type="entry name" value="HTHTETR"/>
</dbReference>
<protein>
    <submittedName>
        <fullName evidence="5">AcrR family transcriptional regulator</fullName>
    </submittedName>
</protein>
<dbReference type="SUPFAM" id="SSF46689">
    <property type="entry name" value="Homeodomain-like"/>
    <property type="match status" value="1"/>
</dbReference>
<evidence type="ECO:0000313" key="5">
    <source>
        <dbReference type="EMBL" id="MBB6014011.1"/>
    </source>
</evidence>
<dbReference type="RefSeq" id="WP_246374780.1">
    <property type="nucleotide sequence ID" value="NZ_JACHEU010000003.1"/>
</dbReference>
<dbReference type="Gene3D" id="1.10.10.60">
    <property type="entry name" value="Homeodomain-like"/>
    <property type="match status" value="1"/>
</dbReference>
<dbReference type="GO" id="GO:0000976">
    <property type="term" value="F:transcription cis-regulatory region binding"/>
    <property type="evidence" value="ECO:0007669"/>
    <property type="project" value="TreeGrafter"/>
</dbReference>
<gene>
    <name evidence="5" type="ORF">HNR59_003405</name>
</gene>
<dbReference type="Gene3D" id="1.10.357.10">
    <property type="entry name" value="Tetracycline Repressor, domain 2"/>
    <property type="match status" value="1"/>
</dbReference>
<dbReference type="Pfam" id="PF00440">
    <property type="entry name" value="TetR_N"/>
    <property type="match status" value="1"/>
</dbReference>
<reference evidence="5 6" key="1">
    <citation type="submission" date="2020-08" db="EMBL/GenBank/DDBJ databases">
        <title>Genomic Encyclopedia of Type Strains, Phase IV (KMG-IV): sequencing the most valuable type-strain genomes for metagenomic binning, comparative biology and taxonomic classification.</title>
        <authorList>
            <person name="Goeker M."/>
        </authorList>
    </citation>
    <scope>NUCLEOTIDE SEQUENCE [LARGE SCALE GENOMIC DNA]</scope>
    <source>
        <strain evidence="5 6">DSM 11099</strain>
    </source>
</reference>
<feature type="DNA-binding region" description="H-T-H motif" evidence="3">
    <location>
        <begin position="41"/>
        <end position="60"/>
    </location>
</feature>
<keyword evidence="1" id="KW-0175">Coiled coil</keyword>
<dbReference type="GO" id="GO:0003700">
    <property type="term" value="F:DNA-binding transcription factor activity"/>
    <property type="evidence" value="ECO:0007669"/>
    <property type="project" value="TreeGrafter"/>
</dbReference>
<proteinExistence type="predicted"/>
<evidence type="ECO:0000313" key="6">
    <source>
        <dbReference type="Proteomes" id="UP000533306"/>
    </source>
</evidence>
<dbReference type="InterPro" id="IPR009057">
    <property type="entry name" value="Homeodomain-like_sf"/>
</dbReference>
<comment type="caution">
    <text evidence="5">The sequence shown here is derived from an EMBL/GenBank/DDBJ whole genome shotgun (WGS) entry which is preliminary data.</text>
</comment>
<name>A0A7W9VWR6_9HYPH</name>
<dbReference type="EMBL" id="JACHEU010000003">
    <property type="protein sequence ID" value="MBB6014011.1"/>
    <property type="molecule type" value="Genomic_DNA"/>
</dbReference>
<dbReference type="PROSITE" id="PS50977">
    <property type="entry name" value="HTH_TETR_2"/>
    <property type="match status" value="1"/>
</dbReference>
<accession>A0A7W9VWR6</accession>
<keyword evidence="6" id="KW-1185">Reference proteome</keyword>
<evidence type="ECO:0000256" key="2">
    <source>
        <dbReference type="ARBA" id="ARBA00023125"/>
    </source>
</evidence>